<dbReference type="EMBL" id="CP007141">
    <property type="protein sequence ID" value="AJC73521.1"/>
    <property type="molecule type" value="Genomic_DNA"/>
</dbReference>
<feature type="binding site" evidence="7">
    <location>
        <begin position="178"/>
        <end position="181"/>
    </location>
    <ligand>
        <name>substrate</name>
    </ligand>
</feature>
<dbReference type="InterPro" id="IPR029063">
    <property type="entry name" value="SAM-dependent_MTases_sf"/>
</dbReference>
<dbReference type="PANTHER" id="PTHR23417">
    <property type="entry name" value="3-DEOXY-D-MANNO-OCTULOSONIC-ACID TRANSFERASE/TRNA GUANINE-N 7 - -METHYLTRANSFERASE"/>
    <property type="match status" value="1"/>
</dbReference>
<comment type="similarity">
    <text evidence="7">Belongs to the class I-like SAM-binding methyltransferase superfamily. TrmB family.</text>
</comment>
<evidence type="ECO:0000256" key="3">
    <source>
        <dbReference type="ARBA" id="ARBA00022603"/>
    </source>
</evidence>
<feature type="binding site" evidence="7">
    <location>
        <position position="34"/>
    </location>
    <ligand>
        <name>S-adenosyl-L-methionine</name>
        <dbReference type="ChEBI" id="CHEBI:59789"/>
    </ligand>
</feature>
<reference evidence="8 9" key="1">
    <citation type="submission" date="2014-01" db="EMBL/GenBank/DDBJ databases">
        <title>Genome sequencing of Thermotog hypogea.</title>
        <authorList>
            <person name="Zhang X."/>
            <person name="Alvare G."/>
            <person name="Fristensky B."/>
            <person name="Chen L."/>
            <person name="Suen T."/>
            <person name="Chen Q."/>
            <person name="Ma K."/>
        </authorList>
    </citation>
    <scope>NUCLEOTIDE SEQUENCE [LARGE SCALE GENOMIC DNA]</scope>
    <source>
        <strain evidence="8 9">DSM 11164</strain>
    </source>
</reference>
<comment type="catalytic activity">
    <reaction evidence="1 7">
        <text>guanosine(46) in tRNA + S-adenosyl-L-methionine = N(7)-methylguanosine(46) in tRNA + S-adenosyl-L-homocysteine</text>
        <dbReference type="Rhea" id="RHEA:42708"/>
        <dbReference type="Rhea" id="RHEA-COMP:10188"/>
        <dbReference type="Rhea" id="RHEA-COMP:10189"/>
        <dbReference type="ChEBI" id="CHEBI:57856"/>
        <dbReference type="ChEBI" id="CHEBI:59789"/>
        <dbReference type="ChEBI" id="CHEBI:74269"/>
        <dbReference type="ChEBI" id="CHEBI:74480"/>
        <dbReference type="EC" id="2.1.1.33"/>
    </reaction>
</comment>
<dbReference type="UniPathway" id="UPA00989"/>
<dbReference type="NCBIfam" id="TIGR00091">
    <property type="entry name" value="tRNA (guanosine(46)-N7)-methyltransferase TrmB"/>
    <property type="match status" value="1"/>
</dbReference>
<dbReference type="SUPFAM" id="SSF53335">
    <property type="entry name" value="S-adenosyl-L-methionine-dependent methyltransferases"/>
    <property type="match status" value="1"/>
</dbReference>
<dbReference type="HAMAP" id="MF_01057">
    <property type="entry name" value="tRNA_methyltr_TrmB"/>
    <property type="match status" value="1"/>
</dbReference>
<comment type="caution">
    <text evidence="7">Lacks conserved residue(s) required for the propagation of feature annotation.</text>
</comment>
<evidence type="ECO:0000256" key="1">
    <source>
        <dbReference type="ARBA" id="ARBA00000142"/>
    </source>
</evidence>
<name>A0A0X1KQL1_9THEM</name>
<keyword evidence="4 7" id="KW-0808">Transferase</keyword>
<accession>A0A0X1KQL1</accession>
<dbReference type="Pfam" id="PF02390">
    <property type="entry name" value="Methyltransf_4"/>
    <property type="match status" value="1"/>
</dbReference>
<comment type="function">
    <text evidence="2 7">Catalyzes the formation of N(7)-methylguanine at position 46 (m7G46) in tRNA.</text>
</comment>
<evidence type="ECO:0000256" key="6">
    <source>
        <dbReference type="ARBA" id="ARBA00022694"/>
    </source>
</evidence>
<evidence type="ECO:0000256" key="2">
    <source>
        <dbReference type="ARBA" id="ARBA00003015"/>
    </source>
</evidence>
<dbReference type="OrthoDB" id="9802090at2"/>
<keyword evidence="3 7" id="KW-0489">Methyltransferase</keyword>
<keyword evidence="5 7" id="KW-0949">S-adenosyl-L-methionine</keyword>
<comment type="pathway">
    <text evidence="7">tRNA modification; N(7)-methylguanine-tRNA biosynthesis.</text>
</comment>
<dbReference type="InterPro" id="IPR003358">
    <property type="entry name" value="tRNA_(Gua-N-7)_MeTrfase_Trmb"/>
</dbReference>
<evidence type="ECO:0000256" key="7">
    <source>
        <dbReference type="HAMAP-Rule" id="MF_01057"/>
    </source>
</evidence>
<protein>
    <recommendedName>
        <fullName evidence="7">tRNA (guanine-N(7)-)-methyltransferase</fullName>
        <ecNumber evidence="7">2.1.1.33</ecNumber>
    </recommendedName>
    <alternativeName>
        <fullName evidence="7">tRNA (guanine(46)-N(7))-methyltransferase</fullName>
    </alternativeName>
    <alternativeName>
        <fullName evidence="7">tRNA(m7G46)-methyltransferase</fullName>
    </alternativeName>
</protein>
<dbReference type="EC" id="2.1.1.33" evidence="7"/>
<organism evidence="8 9">
    <name type="scientific">Pseudothermotoga hypogea DSM 11164 = NBRC 106472</name>
    <dbReference type="NCBI Taxonomy" id="1123384"/>
    <lineage>
        <taxon>Bacteria</taxon>
        <taxon>Thermotogati</taxon>
        <taxon>Thermotogota</taxon>
        <taxon>Thermotogae</taxon>
        <taxon>Thermotogales</taxon>
        <taxon>Thermotogaceae</taxon>
        <taxon>Pseudothermotoga</taxon>
    </lineage>
</organism>
<dbReference type="PANTHER" id="PTHR23417:SF14">
    <property type="entry name" value="PENTACOTRIPEPTIDE-REPEAT REGION OF PRORP DOMAIN-CONTAINING PROTEIN"/>
    <property type="match status" value="1"/>
</dbReference>
<evidence type="ECO:0000256" key="5">
    <source>
        <dbReference type="ARBA" id="ARBA00022691"/>
    </source>
</evidence>
<feature type="binding site" evidence="7">
    <location>
        <position position="86"/>
    </location>
    <ligand>
        <name>S-adenosyl-L-methionine</name>
        <dbReference type="ChEBI" id="CHEBI:59789"/>
    </ligand>
</feature>
<dbReference type="STRING" id="1123384.AJ81_04095"/>
<dbReference type="Proteomes" id="UP000077469">
    <property type="component" value="Chromosome"/>
</dbReference>
<dbReference type="AlphaFoldDB" id="A0A0X1KQL1"/>
<dbReference type="PATRIC" id="fig|1123384.7.peg.802"/>
<dbReference type="KEGG" id="phy:AJ81_04095"/>
<dbReference type="GO" id="GO:0043527">
    <property type="term" value="C:tRNA methyltransferase complex"/>
    <property type="evidence" value="ECO:0007669"/>
    <property type="project" value="TreeGrafter"/>
</dbReference>
<dbReference type="PROSITE" id="PS51625">
    <property type="entry name" value="SAM_MT_TRMB"/>
    <property type="match status" value="1"/>
</dbReference>
<feature type="binding site" evidence="7">
    <location>
        <position position="145"/>
    </location>
    <ligand>
        <name>substrate</name>
    </ligand>
</feature>
<proteinExistence type="inferred from homology"/>
<keyword evidence="9" id="KW-1185">Reference proteome</keyword>
<dbReference type="PaxDb" id="1123384-AJ81_04095"/>
<evidence type="ECO:0000313" key="9">
    <source>
        <dbReference type="Proteomes" id="UP000077469"/>
    </source>
</evidence>
<evidence type="ECO:0000313" key="8">
    <source>
        <dbReference type="EMBL" id="AJC73521.1"/>
    </source>
</evidence>
<dbReference type="InterPro" id="IPR055361">
    <property type="entry name" value="tRNA_methyltr_TrmB_bact"/>
</dbReference>
<dbReference type="GO" id="GO:0008176">
    <property type="term" value="F:tRNA (guanine(46)-N7)-methyltransferase activity"/>
    <property type="evidence" value="ECO:0007669"/>
    <property type="project" value="UniProtKB-UniRule"/>
</dbReference>
<feature type="binding site" evidence="7">
    <location>
        <position position="59"/>
    </location>
    <ligand>
        <name>S-adenosyl-L-methionine</name>
        <dbReference type="ChEBI" id="CHEBI:59789"/>
    </ligand>
</feature>
<dbReference type="Gene3D" id="3.40.50.150">
    <property type="entry name" value="Vaccinia Virus protein VP39"/>
    <property type="match status" value="1"/>
</dbReference>
<sequence>MNKNVFSYCIDAKKLTLPIDWRSVFNREAELVVELGFGNGEFLVNLAKENPSRNYVGFETSLTSIVKIQKKIQVEGLENVRVFIVDGQFGLREFFEDESIQEIYVNFPCPWPKKSHEHRRFTNEEFVRIVAAVLKKNGFFQLTSDVDWYVHDMAKLIEASGCFGEIFVWKNERVVLGTRYEKKWFSQGKVSFTVKAVKVNHRRVERWTWGEITMPHVHVKNVDVEKLLRLKEQVFHHERGVFVVKGVYASENEYLLRIVSNESNFQQRYFVSVEKKQDGWLVKLDPDALAYRTYVVKFSVRKIAEVITT</sequence>
<dbReference type="RefSeq" id="WP_051368678.1">
    <property type="nucleotide sequence ID" value="NC_022795.1"/>
</dbReference>
<dbReference type="CDD" id="cd02440">
    <property type="entry name" value="AdoMet_MTases"/>
    <property type="match status" value="1"/>
</dbReference>
<feature type="binding site" evidence="7">
    <location>
        <position position="113"/>
    </location>
    <ligand>
        <name>substrate</name>
    </ligand>
</feature>
<keyword evidence="6 7" id="KW-0819">tRNA processing</keyword>
<gene>
    <name evidence="7" type="primary">trmB</name>
    <name evidence="8" type="ORF">AJ81_04095</name>
</gene>
<evidence type="ECO:0000256" key="4">
    <source>
        <dbReference type="ARBA" id="ARBA00022679"/>
    </source>
</evidence>